<proteinExistence type="predicted"/>
<dbReference type="InterPro" id="IPR010319">
    <property type="entry name" value="Transglutaminase-like_Cys_pept"/>
</dbReference>
<sequence length="379" mass="43192">MSFAKAVLISITIFTIFTFFTIGYPVLADYLSELSEEPIEIYENNIETMTTIAEATKTLAFHEPYGSFDDFDFKMPDDTGRTQEKTYKWEYRTYECSIYTTYDTDIYDFYSNRNRDRDYSSFITDPYDDKLIESIANSLDNLTMTMELPDSEIPYLAISFVQALPYTSDSISSGYDEYPRFPYETLYLGGGDCEDTAILSAAILRELGYDVVFITLPSHAAIGIKGSDDISGSYYTYNNENYYYLETTNTGWNVGAIPEEYQSEDAQILPIYEKTELFTTFDATVRSNGNADYVDVTVTVTNVGSLEANNVEIYVALQTLDENTVYAHITSEELPKLPTDIPITYEVTDLKVNSDELYRILVQARGDNVVSDPSYSEWR</sequence>
<evidence type="ECO:0000256" key="1">
    <source>
        <dbReference type="SAM" id="Phobius"/>
    </source>
</evidence>
<dbReference type="EMBL" id="JAVDQI010000001">
    <property type="protein sequence ID" value="MDR6221928.1"/>
    <property type="molecule type" value="Genomic_DNA"/>
</dbReference>
<keyword evidence="3" id="KW-1185">Reference proteome</keyword>
<comment type="caution">
    <text evidence="2">The sequence shown here is derived from an EMBL/GenBank/DDBJ whole genome shotgun (WGS) entry which is preliminary data.</text>
</comment>
<evidence type="ECO:0008006" key="4">
    <source>
        <dbReference type="Google" id="ProtNLM"/>
    </source>
</evidence>
<evidence type="ECO:0000313" key="2">
    <source>
        <dbReference type="EMBL" id="MDR6221928.1"/>
    </source>
</evidence>
<dbReference type="PANTHER" id="PTHR39327">
    <property type="match status" value="1"/>
</dbReference>
<protein>
    <recommendedName>
        <fullName evidence="4">Transglutaminase-like domain-containing protein</fullName>
    </recommendedName>
</protein>
<keyword evidence="1" id="KW-0812">Transmembrane</keyword>
<dbReference type="RefSeq" id="WP_270096266.1">
    <property type="nucleotide sequence ID" value="NZ_JAQFFK010000003.1"/>
</dbReference>
<accession>A0AA90TXM3</accession>
<feature type="transmembrane region" description="Helical" evidence="1">
    <location>
        <begin position="7"/>
        <end position="27"/>
    </location>
</feature>
<dbReference type="Gene3D" id="3.10.620.30">
    <property type="match status" value="1"/>
</dbReference>
<organism evidence="2 3">
    <name type="scientific">Methanococcoides alaskense</name>
    <dbReference type="NCBI Taxonomy" id="325778"/>
    <lineage>
        <taxon>Archaea</taxon>
        <taxon>Methanobacteriati</taxon>
        <taxon>Methanobacteriota</taxon>
        <taxon>Stenosarchaea group</taxon>
        <taxon>Methanomicrobia</taxon>
        <taxon>Methanosarcinales</taxon>
        <taxon>Methanosarcinaceae</taxon>
        <taxon>Methanococcoides</taxon>
    </lineage>
</organism>
<dbReference type="Proteomes" id="UP001185015">
    <property type="component" value="Unassembled WGS sequence"/>
</dbReference>
<dbReference type="AlphaFoldDB" id="A0AA90TXM3"/>
<name>A0AA90TXM3_9EURY</name>
<keyword evidence="1" id="KW-0472">Membrane</keyword>
<keyword evidence="1" id="KW-1133">Transmembrane helix</keyword>
<reference evidence="2 3" key="1">
    <citation type="submission" date="2023-07" db="EMBL/GenBank/DDBJ databases">
        <title>Genomic Encyclopedia of Type Strains, Phase IV (KMG-IV): sequencing the most valuable type-strain genomes for metagenomic binning, comparative biology and taxonomic classification.</title>
        <authorList>
            <person name="Goeker M."/>
        </authorList>
    </citation>
    <scope>NUCLEOTIDE SEQUENCE [LARGE SCALE GENOMIC DNA]</scope>
    <source>
        <strain evidence="2 3">DSM 17273</strain>
    </source>
</reference>
<gene>
    <name evidence="2" type="ORF">J2750_000360</name>
</gene>
<evidence type="ECO:0000313" key="3">
    <source>
        <dbReference type="Proteomes" id="UP001185015"/>
    </source>
</evidence>
<dbReference type="PANTHER" id="PTHR39327:SF1">
    <property type="entry name" value="BLR5470 PROTEIN"/>
    <property type="match status" value="1"/>
</dbReference>